<dbReference type="PANTHER" id="PTHR46577:SF1">
    <property type="entry name" value="HTH-TYPE TRANSCRIPTIONAL REGULATORY PROTEIN GABR"/>
    <property type="match status" value="1"/>
</dbReference>
<dbReference type="EMBL" id="JADIML010000289">
    <property type="protein sequence ID" value="MBO8464268.1"/>
    <property type="molecule type" value="Genomic_DNA"/>
</dbReference>
<dbReference type="InterPro" id="IPR004839">
    <property type="entry name" value="Aminotransferase_I/II_large"/>
</dbReference>
<keyword evidence="3" id="KW-0805">Transcription regulation</keyword>
<dbReference type="InterPro" id="IPR036388">
    <property type="entry name" value="WH-like_DNA-bd_sf"/>
</dbReference>
<keyword evidence="5" id="KW-0804">Transcription</keyword>
<dbReference type="InterPro" id="IPR036390">
    <property type="entry name" value="WH_DNA-bd_sf"/>
</dbReference>
<protein>
    <submittedName>
        <fullName evidence="7">PLP-dependent aminotransferase family protein</fullName>
    </submittedName>
</protein>
<dbReference type="Pfam" id="PF00392">
    <property type="entry name" value="GntR"/>
    <property type="match status" value="1"/>
</dbReference>
<dbReference type="Pfam" id="PF00155">
    <property type="entry name" value="Aminotran_1_2"/>
    <property type="match status" value="1"/>
</dbReference>
<dbReference type="Gene3D" id="3.40.640.10">
    <property type="entry name" value="Type I PLP-dependent aspartate aminotransferase-like (Major domain)"/>
    <property type="match status" value="1"/>
</dbReference>
<organism evidence="7 8">
    <name type="scientific">Candidatus Scybalomonas excrementavium</name>
    <dbReference type="NCBI Taxonomy" id="2840943"/>
    <lineage>
        <taxon>Bacteria</taxon>
        <taxon>Bacillati</taxon>
        <taxon>Bacillota</taxon>
        <taxon>Clostridia</taxon>
        <taxon>Lachnospirales</taxon>
        <taxon>Lachnospiraceae</taxon>
        <taxon>Lachnospiraceae incertae sedis</taxon>
        <taxon>Candidatus Scybalomonas</taxon>
    </lineage>
</organism>
<evidence type="ECO:0000256" key="4">
    <source>
        <dbReference type="ARBA" id="ARBA00023125"/>
    </source>
</evidence>
<dbReference type="InterPro" id="IPR015424">
    <property type="entry name" value="PyrdxlP-dep_Trfase"/>
</dbReference>
<evidence type="ECO:0000259" key="6">
    <source>
        <dbReference type="PROSITE" id="PS50949"/>
    </source>
</evidence>
<name>A0A9D9N8C2_9FIRM</name>
<dbReference type="GO" id="GO:0003677">
    <property type="term" value="F:DNA binding"/>
    <property type="evidence" value="ECO:0007669"/>
    <property type="project" value="UniProtKB-KW"/>
</dbReference>
<dbReference type="GO" id="GO:0008483">
    <property type="term" value="F:transaminase activity"/>
    <property type="evidence" value="ECO:0007669"/>
    <property type="project" value="UniProtKB-KW"/>
</dbReference>
<keyword evidence="4" id="KW-0238">DNA-binding</keyword>
<dbReference type="PRINTS" id="PR00035">
    <property type="entry name" value="HTHGNTR"/>
</dbReference>
<dbReference type="CDD" id="cd07377">
    <property type="entry name" value="WHTH_GntR"/>
    <property type="match status" value="1"/>
</dbReference>
<dbReference type="SMART" id="SM00345">
    <property type="entry name" value="HTH_GNTR"/>
    <property type="match status" value="1"/>
</dbReference>
<dbReference type="InterPro" id="IPR000524">
    <property type="entry name" value="Tscrpt_reg_HTH_GntR"/>
</dbReference>
<dbReference type="AlphaFoldDB" id="A0A9D9N8C2"/>
<dbReference type="Proteomes" id="UP000823618">
    <property type="component" value="Unassembled WGS sequence"/>
</dbReference>
<evidence type="ECO:0000256" key="1">
    <source>
        <dbReference type="ARBA" id="ARBA00005384"/>
    </source>
</evidence>
<dbReference type="SUPFAM" id="SSF53383">
    <property type="entry name" value="PLP-dependent transferases"/>
    <property type="match status" value="1"/>
</dbReference>
<keyword evidence="7" id="KW-0808">Transferase</keyword>
<dbReference type="CDD" id="cd00609">
    <property type="entry name" value="AAT_like"/>
    <property type="match status" value="1"/>
</dbReference>
<comment type="similarity">
    <text evidence="1">In the C-terminal section; belongs to the class-I pyridoxal-phosphate-dependent aminotransferase family.</text>
</comment>
<accession>A0A9D9N8C2</accession>
<evidence type="ECO:0000256" key="5">
    <source>
        <dbReference type="ARBA" id="ARBA00023163"/>
    </source>
</evidence>
<dbReference type="InterPro" id="IPR051446">
    <property type="entry name" value="HTH_trans_reg/aminotransferase"/>
</dbReference>
<gene>
    <name evidence="7" type="ORF">IAC13_10085</name>
</gene>
<dbReference type="SUPFAM" id="SSF46785">
    <property type="entry name" value="Winged helix' DNA-binding domain"/>
    <property type="match status" value="1"/>
</dbReference>
<evidence type="ECO:0000313" key="8">
    <source>
        <dbReference type="Proteomes" id="UP000823618"/>
    </source>
</evidence>
<reference evidence="7" key="1">
    <citation type="submission" date="2020-10" db="EMBL/GenBank/DDBJ databases">
        <authorList>
            <person name="Gilroy R."/>
        </authorList>
    </citation>
    <scope>NUCLEOTIDE SEQUENCE</scope>
    <source>
        <strain evidence="7">E3-2379</strain>
    </source>
</reference>
<dbReference type="PROSITE" id="PS50949">
    <property type="entry name" value="HTH_GNTR"/>
    <property type="match status" value="1"/>
</dbReference>
<reference evidence="7" key="2">
    <citation type="journal article" date="2021" name="PeerJ">
        <title>Extensive microbial diversity within the chicken gut microbiome revealed by metagenomics and culture.</title>
        <authorList>
            <person name="Gilroy R."/>
            <person name="Ravi A."/>
            <person name="Getino M."/>
            <person name="Pursley I."/>
            <person name="Horton D.L."/>
            <person name="Alikhan N.F."/>
            <person name="Baker D."/>
            <person name="Gharbi K."/>
            <person name="Hall N."/>
            <person name="Watson M."/>
            <person name="Adriaenssens E.M."/>
            <person name="Foster-Nyarko E."/>
            <person name="Jarju S."/>
            <person name="Secka A."/>
            <person name="Antonio M."/>
            <person name="Oren A."/>
            <person name="Chaudhuri R.R."/>
            <person name="La Ragione R."/>
            <person name="Hildebrand F."/>
            <person name="Pallen M.J."/>
        </authorList>
    </citation>
    <scope>NUCLEOTIDE SEQUENCE</scope>
    <source>
        <strain evidence="7">E3-2379</strain>
    </source>
</reference>
<dbReference type="PANTHER" id="PTHR46577">
    <property type="entry name" value="HTH-TYPE TRANSCRIPTIONAL REGULATORY PROTEIN GABR"/>
    <property type="match status" value="1"/>
</dbReference>
<keyword evidence="2" id="KW-0663">Pyridoxal phosphate</keyword>
<dbReference type="Gene3D" id="1.10.10.10">
    <property type="entry name" value="Winged helix-like DNA-binding domain superfamily/Winged helix DNA-binding domain"/>
    <property type="match status" value="1"/>
</dbReference>
<keyword evidence="7" id="KW-0032">Aminotransferase</keyword>
<sequence length="461" mass="53776">MLTIELNYQSKEPFYEQIYKYIRDEIKEGMLEKYTKLPSSRGLASHLSVSRNTIDMAYSQLISEGYIESIPKKGYYVCELEQDFPKISLDDDWEEVVKEEEDYLVDFSPNGVDMENFPYNQWRKLMKETMQTDNSELFQLGDPQGDLSFRKTIRLYLHQSRGVNCQENQIIVGAGMDYLLLLLGMLFDKTKKIAFEEAVYPQAYQVFQSLGFIGENIPLDSQGIRIKELEKSGCDIAYVTPSHQYPTGIVMPIHRRLKLLAWAQEKEGRYIIEDDYDSEFRYHGRPIPALQGNDRKGNVIYLGTFSKGVSPAIRISYMVLPQTLYKKFREKCGFYSSTVSRIDQEVMNQFMAKGYFERHLNRMRGIYRNKHDCLVQELKQFGLKIQIFGESAGLHLLVQYFGKKKEEELLHLAKENGVKVYPLSDYMVKKKSNPYPIFILGFARLSEEEIKKGISILRKVW</sequence>
<comment type="caution">
    <text evidence="7">The sequence shown here is derived from an EMBL/GenBank/DDBJ whole genome shotgun (WGS) entry which is preliminary data.</text>
</comment>
<dbReference type="GO" id="GO:0003700">
    <property type="term" value="F:DNA-binding transcription factor activity"/>
    <property type="evidence" value="ECO:0007669"/>
    <property type="project" value="InterPro"/>
</dbReference>
<dbReference type="InterPro" id="IPR015421">
    <property type="entry name" value="PyrdxlP-dep_Trfase_major"/>
</dbReference>
<evidence type="ECO:0000256" key="2">
    <source>
        <dbReference type="ARBA" id="ARBA00022898"/>
    </source>
</evidence>
<evidence type="ECO:0000256" key="3">
    <source>
        <dbReference type="ARBA" id="ARBA00023015"/>
    </source>
</evidence>
<evidence type="ECO:0000313" key="7">
    <source>
        <dbReference type="EMBL" id="MBO8464268.1"/>
    </source>
</evidence>
<dbReference type="GO" id="GO:0030170">
    <property type="term" value="F:pyridoxal phosphate binding"/>
    <property type="evidence" value="ECO:0007669"/>
    <property type="project" value="InterPro"/>
</dbReference>
<feature type="domain" description="HTH gntR-type" evidence="6">
    <location>
        <begin position="12"/>
        <end position="80"/>
    </location>
</feature>
<proteinExistence type="inferred from homology"/>